<keyword evidence="2" id="KW-1185">Reference proteome</keyword>
<reference evidence="2" key="1">
    <citation type="submission" date="2017-02" db="EMBL/GenBank/DDBJ databases">
        <authorList>
            <person name="Varghese N."/>
            <person name="Submissions S."/>
        </authorList>
    </citation>
    <scope>NUCLEOTIDE SEQUENCE [LARGE SCALE GENOMIC DNA]</scope>
    <source>
        <strain evidence="2">ATCC 35199</strain>
    </source>
</reference>
<sequence length="268" mass="31493">MSFHYKKPFKLKSKIGNNKFSFDKRELYKEIGISSLKESSEIHINESNTVAFAEMDNDKEVGFKGIDPFIVKTHKNKKIYVFDNHNHAFFFIYKEIFENQIPFGLDMIHIDQHKDTRTPDVDFSEVKNWQADIRDFFYEINYLSKEDKDYELTLLDAAFYYTNAVLNVGNFIKPLQKESLIESLFIVDSTYSLDNIEKQAVHSKGYILDIDLDFFSEDMEYIDRKRKIEVINNLAKKAALITICTSPFFIDFEKAKQALEELVLFADL</sequence>
<dbReference type="InterPro" id="IPR024131">
    <property type="entry name" value="UPF0489"/>
</dbReference>
<organism evidence="1 2">
    <name type="scientific">Acetoanaerobium noterae</name>
    <dbReference type="NCBI Taxonomy" id="745369"/>
    <lineage>
        <taxon>Bacteria</taxon>
        <taxon>Bacillati</taxon>
        <taxon>Bacillota</taxon>
        <taxon>Clostridia</taxon>
        <taxon>Peptostreptococcales</taxon>
        <taxon>Filifactoraceae</taxon>
        <taxon>Acetoanaerobium</taxon>
    </lineage>
</organism>
<protein>
    <submittedName>
        <fullName evidence="1">UPF0489 domain-containing protein</fullName>
    </submittedName>
</protein>
<evidence type="ECO:0000313" key="2">
    <source>
        <dbReference type="Proteomes" id="UP000243406"/>
    </source>
</evidence>
<dbReference type="EMBL" id="FUYN01000003">
    <property type="protein sequence ID" value="SKB44386.1"/>
    <property type="molecule type" value="Genomic_DNA"/>
</dbReference>
<evidence type="ECO:0000313" key="1">
    <source>
        <dbReference type="EMBL" id="SKB44386.1"/>
    </source>
</evidence>
<dbReference type="OrthoDB" id="1755455at2"/>
<dbReference type="Pfam" id="PF12640">
    <property type="entry name" value="UPF0489"/>
    <property type="match status" value="1"/>
</dbReference>
<dbReference type="AlphaFoldDB" id="A0A1T5BAW1"/>
<name>A0A1T5BAW1_9FIRM</name>
<dbReference type="RefSeq" id="WP_079589372.1">
    <property type="nucleotide sequence ID" value="NZ_FUYN01000003.1"/>
</dbReference>
<dbReference type="Proteomes" id="UP000243406">
    <property type="component" value="Unassembled WGS sequence"/>
</dbReference>
<accession>A0A1T5BAW1</accession>
<proteinExistence type="predicted"/>
<gene>
    <name evidence="1" type="ORF">SAMN02745120_1491</name>
</gene>